<comment type="function">
    <text evidence="6">Serine peptidase whose precise substrate specificity remains unclear. Does not cleave peptides after a arginine or lysine residue. Regulates trans-Golgi network morphology and sorting by regulating the membrane binding of the AP-1 complex. May play a role in the regulation of synaptic vesicle exocytosis.</text>
</comment>
<evidence type="ECO:0000313" key="10">
    <source>
        <dbReference type="EMBL" id="CAD9051571.1"/>
    </source>
</evidence>
<evidence type="ECO:0000256" key="5">
    <source>
        <dbReference type="ARBA" id="ARBA00022825"/>
    </source>
</evidence>
<proteinExistence type="inferred from homology"/>
<dbReference type="InterPro" id="IPR001375">
    <property type="entry name" value="Peptidase_S9_cat"/>
</dbReference>
<evidence type="ECO:0000259" key="8">
    <source>
        <dbReference type="Pfam" id="PF00326"/>
    </source>
</evidence>
<dbReference type="EMBL" id="HBGB01011571">
    <property type="protein sequence ID" value="CAD9051571.1"/>
    <property type="molecule type" value="Transcribed_RNA"/>
</dbReference>
<dbReference type="InterPro" id="IPR023302">
    <property type="entry name" value="Pept_S9A_N"/>
</dbReference>
<dbReference type="Gene3D" id="2.130.10.120">
    <property type="entry name" value="Prolyl oligopeptidase, N-terminal domain"/>
    <property type="match status" value="1"/>
</dbReference>
<dbReference type="InterPro" id="IPR002470">
    <property type="entry name" value="Peptidase_S9A"/>
</dbReference>
<evidence type="ECO:0000256" key="7">
    <source>
        <dbReference type="RuleBase" id="RU368024"/>
    </source>
</evidence>
<dbReference type="EC" id="3.4.21.-" evidence="7"/>
<evidence type="ECO:0000256" key="2">
    <source>
        <dbReference type="ARBA" id="ARBA00005228"/>
    </source>
</evidence>
<dbReference type="PANTHER" id="PTHR11757">
    <property type="entry name" value="PROTEASE FAMILY S9A OLIGOPEPTIDASE"/>
    <property type="match status" value="1"/>
</dbReference>
<dbReference type="Gene3D" id="3.40.50.1820">
    <property type="entry name" value="alpha/beta hydrolase"/>
    <property type="match status" value="1"/>
</dbReference>
<dbReference type="InterPro" id="IPR051543">
    <property type="entry name" value="Serine_Peptidase_S9A"/>
</dbReference>
<evidence type="ECO:0000256" key="3">
    <source>
        <dbReference type="ARBA" id="ARBA00022670"/>
    </source>
</evidence>
<dbReference type="SUPFAM" id="SSF53474">
    <property type="entry name" value="alpha/beta-Hydrolases"/>
    <property type="match status" value="1"/>
</dbReference>
<name>A0A7S1P027_9ALVE</name>
<dbReference type="GO" id="GO:0006508">
    <property type="term" value="P:proteolysis"/>
    <property type="evidence" value="ECO:0007669"/>
    <property type="project" value="UniProtKB-KW"/>
</dbReference>
<dbReference type="Pfam" id="PF00326">
    <property type="entry name" value="Peptidase_S9"/>
    <property type="match status" value="1"/>
</dbReference>
<keyword evidence="5 7" id="KW-0720">Serine protease</keyword>
<evidence type="ECO:0000256" key="4">
    <source>
        <dbReference type="ARBA" id="ARBA00022801"/>
    </source>
</evidence>
<sequence length="782" mass="89161">MTAMSKMARPSVMFALAGLTLAIAPCAAYAFWRTGAVRGVRRGLRMLAGAKPTPPKANKLPQKVVFGKIEGEARGAAGDVLMHTATAEDPYFWLRDSERKDPAMLAHLEAENDYADQMLKPLKALKDQVFGEFLAHMKETDERVPYPHGGWYYYSRTVKGLAYDIYCRKKTLDGDEVILLDVNKLAEGKKFCDVAELHPSPSHTIMAYSVDFQGYETYDIYFKNPTTGELLDDVLHDTYDSFVWGADESTIYYWTFDEAHRPYKFWRHILGTPQSEDVNLFTEDDNTFYVGSGKTQNSRFIVVESSSTAPTSEAHYIDLKGVSGAEGHKSAPLVLFQERTRGIQFDLEQWGDQWWIVTNKDKAMNSKIMTCPLGNTTFEHWKDWQPYDPKTRIKAITPFKDHIAVSGRKGGYQQMWIIKPAEDTWYQIDWPEELHSITISTNEEFDTDVVRVTYSSMTTPRQTLDFNMTTQDQKLLKEQPVPHYNRTDYASERIYATAVDGTQIPMSLVYNSKIYPDGIHKVGRLPILLYGYGSYGISLDPDFDYRRLSYLDRGVVYVMAHIRGGEDEGREWYEEQGKFLTKKNTFSDFVSCAEYLVSEGYTNTESICINGRSAGGLLIGASLNLRPDLFKCVITAVPFVDVLNTMSDPSIPLTTGEWEEWGNPNIKEYHYYMKEYSPYDNVRATRYPAMFVTAGLWDSRVAYWEPAKWVAKLRDFKTDDNPIILKVDTAAGHFSASDRYRHMRERALETAFVLDQLSSTELLVPGPPLPDLPPEPKESSRS</sequence>
<dbReference type="PRINTS" id="PR00862">
    <property type="entry name" value="PROLIGOPTASE"/>
</dbReference>
<keyword evidence="4 7" id="KW-0378">Hydrolase</keyword>
<dbReference type="AlphaFoldDB" id="A0A7S1P027"/>
<feature type="domain" description="Peptidase S9A N-terminal" evidence="9">
    <location>
        <begin position="82"/>
        <end position="479"/>
    </location>
</feature>
<evidence type="ECO:0000256" key="6">
    <source>
        <dbReference type="ARBA" id="ARBA00045448"/>
    </source>
</evidence>
<keyword evidence="3 7" id="KW-0645">Protease</keyword>
<dbReference type="InterPro" id="IPR029058">
    <property type="entry name" value="AB_hydrolase_fold"/>
</dbReference>
<dbReference type="PANTHER" id="PTHR11757:SF19">
    <property type="entry name" value="PROLYL ENDOPEPTIDASE-LIKE"/>
    <property type="match status" value="1"/>
</dbReference>
<dbReference type="Pfam" id="PF02897">
    <property type="entry name" value="Peptidase_S9_N"/>
    <property type="match status" value="1"/>
</dbReference>
<dbReference type="FunFam" id="3.40.50.1820:FF:000005">
    <property type="entry name" value="Prolyl endopeptidase"/>
    <property type="match status" value="1"/>
</dbReference>
<evidence type="ECO:0000256" key="1">
    <source>
        <dbReference type="ARBA" id="ARBA00001070"/>
    </source>
</evidence>
<accession>A0A7S1P027</accession>
<comment type="catalytic activity">
    <reaction evidence="1">
        <text>Hydrolysis of Pro-|-Xaa &gt;&gt; Ala-|-Xaa in oligopeptides.</text>
        <dbReference type="EC" id="3.4.21.26"/>
    </reaction>
</comment>
<evidence type="ECO:0000259" key="9">
    <source>
        <dbReference type="Pfam" id="PF02897"/>
    </source>
</evidence>
<organism evidence="10">
    <name type="scientific">Vitrella brassicaformis</name>
    <dbReference type="NCBI Taxonomy" id="1169539"/>
    <lineage>
        <taxon>Eukaryota</taxon>
        <taxon>Sar</taxon>
        <taxon>Alveolata</taxon>
        <taxon>Colpodellida</taxon>
        <taxon>Vitrellaceae</taxon>
        <taxon>Vitrella</taxon>
    </lineage>
</organism>
<comment type="similarity">
    <text evidence="2 7">Belongs to the peptidase S9A family.</text>
</comment>
<dbReference type="GO" id="GO:0004252">
    <property type="term" value="F:serine-type endopeptidase activity"/>
    <property type="evidence" value="ECO:0007669"/>
    <property type="project" value="UniProtKB-UniRule"/>
</dbReference>
<dbReference type="SUPFAM" id="SSF50993">
    <property type="entry name" value="Peptidase/esterase 'gauge' domain"/>
    <property type="match status" value="1"/>
</dbReference>
<gene>
    <name evidence="10" type="ORF">VBRA1451_LOCUS6633</name>
</gene>
<reference evidence="10" key="1">
    <citation type="submission" date="2021-01" db="EMBL/GenBank/DDBJ databases">
        <authorList>
            <person name="Corre E."/>
            <person name="Pelletier E."/>
            <person name="Niang G."/>
            <person name="Scheremetjew M."/>
            <person name="Finn R."/>
            <person name="Kale V."/>
            <person name="Holt S."/>
            <person name="Cochrane G."/>
            <person name="Meng A."/>
            <person name="Brown T."/>
            <person name="Cohen L."/>
        </authorList>
    </citation>
    <scope>NUCLEOTIDE SEQUENCE</scope>
    <source>
        <strain evidence="10">CCMP3346</strain>
    </source>
</reference>
<protein>
    <recommendedName>
        <fullName evidence="7">Prolyl endopeptidase</fullName>
        <ecNumber evidence="7">3.4.21.-</ecNumber>
    </recommendedName>
</protein>
<feature type="domain" description="Peptidase S9 prolyl oligopeptidase catalytic" evidence="8">
    <location>
        <begin position="542"/>
        <end position="758"/>
    </location>
</feature>